<reference evidence="3" key="1">
    <citation type="submission" date="2025-08" db="UniProtKB">
        <authorList>
            <consortium name="RefSeq"/>
        </authorList>
    </citation>
    <scope>IDENTIFICATION</scope>
    <source>
        <tissue evidence="3">Muscle</tissue>
    </source>
</reference>
<accession>A0ABM1SAN1</accession>
<evidence type="ECO:0000313" key="3">
    <source>
        <dbReference type="RefSeq" id="XP_022240686.1"/>
    </source>
</evidence>
<organism evidence="2 3">
    <name type="scientific">Limulus polyphemus</name>
    <name type="common">Atlantic horseshoe crab</name>
    <dbReference type="NCBI Taxonomy" id="6850"/>
    <lineage>
        <taxon>Eukaryota</taxon>
        <taxon>Metazoa</taxon>
        <taxon>Ecdysozoa</taxon>
        <taxon>Arthropoda</taxon>
        <taxon>Chelicerata</taxon>
        <taxon>Merostomata</taxon>
        <taxon>Xiphosura</taxon>
        <taxon>Limulidae</taxon>
        <taxon>Limulus</taxon>
    </lineage>
</organism>
<dbReference type="Proteomes" id="UP000694941">
    <property type="component" value="Unplaced"/>
</dbReference>
<evidence type="ECO:0000256" key="1">
    <source>
        <dbReference type="SAM" id="Phobius"/>
    </source>
</evidence>
<dbReference type="RefSeq" id="XP_022240686.1">
    <property type="nucleotide sequence ID" value="XM_022384978.1"/>
</dbReference>
<sequence>MRCITFICSKVTYLVLVVLNIVILHEFVQILYPEFIYIQQNYKTSRSYSSAEPDGIVSSRECSLSQVEPGQWLAQSAHQDNWTDDWQLVDPNLLIYSAYLDDRTVSKPTIRIIARMTQFYWPTKRPAELDLFRCLVKFDPGCQECPAIIHVKPRWRKMFEGDWMELSLEFICDLNQTYELPKKVAIVSNTTTEEPLWTPLLYWTKQLHLPAESLVRSLDNIDGKSLAWLLNKISGSNNARSFDLLKKDNVFRSSDGTSSNNVIRLLDNIREDNAVRSLDDINGENVVRSLDSINGDNIFTSLDGFNRDNAARSLDSINGDNVVRSLDGINADNVVRSLDGINGDNVIRSLDNINGDNVVRSLDGINEDNFIRSLDGINGDNVVRSLNGINGDNVIRSLDGINGDNVVRSLVGISKDSVVRSVDGIKETILLDH</sequence>
<keyword evidence="1" id="KW-1133">Transmembrane helix</keyword>
<feature type="transmembrane region" description="Helical" evidence="1">
    <location>
        <begin position="12"/>
        <end position="32"/>
    </location>
</feature>
<gene>
    <name evidence="3" type="primary">LOC106458696</name>
</gene>
<protein>
    <submittedName>
        <fullName evidence="3">Uncharacterized protein LOC106458696 isoform X5</fullName>
    </submittedName>
</protein>
<keyword evidence="2" id="KW-1185">Reference proteome</keyword>
<evidence type="ECO:0000313" key="2">
    <source>
        <dbReference type="Proteomes" id="UP000694941"/>
    </source>
</evidence>
<proteinExistence type="predicted"/>
<keyword evidence="1" id="KW-0812">Transmembrane</keyword>
<dbReference type="GeneID" id="106458696"/>
<name>A0ABM1SAN1_LIMPO</name>
<keyword evidence="1" id="KW-0472">Membrane</keyword>